<proteinExistence type="predicted"/>
<name>A0A0A8YAY8_ARUDO</name>
<reference evidence="1" key="2">
    <citation type="journal article" date="2015" name="Data Brief">
        <title>Shoot transcriptome of the giant reed, Arundo donax.</title>
        <authorList>
            <person name="Barrero R.A."/>
            <person name="Guerrero F.D."/>
            <person name="Moolhuijzen P."/>
            <person name="Goolsby J.A."/>
            <person name="Tidwell J."/>
            <person name="Bellgard S.E."/>
            <person name="Bellgard M.I."/>
        </authorList>
    </citation>
    <scope>NUCLEOTIDE SEQUENCE</scope>
    <source>
        <tissue evidence="1">Shoot tissue taken approximately 20 cm above the soil surface</tissue>
    </source>
</reference>
<accession>A0A0A8YAY8</accession>
<reference evidence="1" key="1">
    <citation type="submission" date="2014-09" db="EMBL/GenBank/DDBJ databases">
        <authorList>
            <person name="Magalhaes I.L.F."/>
            <person name="Oliveira U."/>
            <person name="Santos F.R."/>
            <person name="Vidigal T.H.D.A."/>
            <person name="Brescovit A.D."/>
            <person name="Santos A.J."/>
        </authorList>
    </citation>
    <scope>NUCLEOTIDE SEQUENCE</scope>
    <source>
        <tissue evidence="1">Shoot tissue taken approximately 20 cm above the soil surface</tissue>
    </source>
</reference>
<sequence length="19" mass="2095">MVFDTKFVNTSTGTSCKDN</sequence>
<organism evidence="1">
    <name type="scientific">Arundo donax</name>
    <name type="common">Giant reed</name>
    <name type="synonym">Donax arundinaceus</name>
    <dbReference type="NCBI Taxonomy" id="35708"/>
    <lineage>
        <taxon>Eukaryota</taxon>
        <taxon>Viridiplantae</taxon>
        <taxon>Streptophyta</taxon>
        <taxon>Embryophyta</taxon>
        <taxon>Tracheophyta</taxon>
        <taxon>Spermatophyta</taxon>
        <taxon>Magnoliopsida</taxon>
        <taxon>Liliopsida</taxon>
        <taxon>Poales</taxon>
        <taxon>Poaceae</taxon>
        <taxon>PACMAD clade</taxon>
        <taxon>Arundinoideae</taxon>
        <taxon>Arundineae</taxon>
        <taxon>Arundo</taxon>
    </lineage>
</organism>
<protein>
    <submittedName>
        <fullName evidence="1">Uncharacterized protein</fullName>
    </submittedName>
</protein>
<dbReference type="EMBL" id="GBRH01274786">
    <property type="protein sequence ID" value="JAD23109.1"/>
    <property type="molecule type" value="Transcribed_RNA"/>
</dbReference>
<dbReference type="AlphaFoldDB" id="A0A0A8YAY8"/>
<evidence type="ECO:0000313" key="1">
    <source>
        <dbReference type="EMBL" id="JAD23109.1"/>
    </source>
</evidence>